<dbReference type="Pfam" id="PF00202">
    <property type="entry name" value="Aminotran_3"/>
    <property type="match status" value="1"/>
</dbReference>
<evidence type="ECO:0000256" key="9">
    <source>
        <dbReference type="HAMAP-Rule" id="MF_00375"/>
    </source>
</evidence>
<comment type="pathway">
    <text evidence="3">Porphyrin-containing compound metabolism; protoporphyrin-IX biosynthesis; 5-aminolevulinate from L-glutamyl-tRNA(Glu): step 2/2.</text>
</comment>
<reference evidence="11" key="1">
    <citation type="journal article" date="2019" name="Int. J. Syst. Evol. Microbiol.">
        <title>The Global Catalogue of Microorganisms (GCM) 10K type strain sequencing project: providing services to taxonomists for standard genome sequencing and annotation.</title>
        <authorList>
            <consortium name="The Broad Institute Genomics Platform"/>
            <consortium name="The Broad Institute Genome Sequencing Center for Infectious Disease"/>
            <person name="Wu L."/>
            <person name="Ma J."/>
        </authorList>
    </citation>
    <scope>NUCLEOTIDE SEQUENCE [LARGE SCALE GENOMIC DNA]</scope>
    <source>
        <strain evidence="11">TISTR 1571</strain>
    </source>
</reference>
<dbReference type="HAMAP" id="MF_00375">
    <property type="entry name" value="HemL_aminotrans_3"/>
    <property type="match status" value="1"/>
</dbReference>
<accession>A0ABW5QB88</accession>
<dbReference type="PROSITE" id="PS00600">
    <property type="entry name" value="AA_TRANSFER_CLASS_3"/>
    <property type="match status" value="1"/>
</dbReference>
<dbReference type="SUPFAM" id="SSF53383">
    <property type="entry name" value="PLP-dependent transferases"/>
    <property type="match status" value="1"/>
</dbReference>
<keyword evidence="5 9" id="KW-0963">Cytoplasm</keyword>
<dbReference type="NCBIfam" id="NF000818">
    <property type="entry name" value="PRK00062.1"/>
    <property type="match status" value="1"/>
</dbReference>
<dbReference type="Gene3D" id="3.90.1150.10">
    <property type="entry name" value="Aspartate Aminotransferase, domain 1"/>
    <property type="match status" value="1"/>
</dbReference>
<dbReference type="Proteomes" id="UP001597452">
    <property type="component" value="Unassembled WGS sequence"/>
</dbReference>
<gene>
    <name evidence="9" type="primary">hemL</name>
    <name evidence="10" type="ORF">ACFSW4_10330</name>
</gene>
<evidence type="ECO:0000256" key="3">
    <source>
        <dbReference type="ARBA" id="ARBA00004819"/>
    </source>
</evidence>
<dbReference type="InterPro" id="IPR049704">
    <property type="entry name" value="Aminotrans_3_PPA_site"/>
</dbReference>
<evidence type="ECO:0000256" key="4">
    <source>
        <dbReference type="ARBA" id="ARBA00008981"/>
    </source>
</evidence>
<comment type="catalytic activity">
    <reaction evidence="1 9">
        <text>(S)-4-amino-5-oxopentanoate = 5-aminolevulinate</text>
        <dbReference type="Rhea" id="RHEA:14265"/>
        <dbReference type="ChEBI" id="CHEBI:57501"/>
        <dbReference type="ChEBI" id="CHEBI:356416"/>
        <dbReference type="EC" id="5.4.3.8"/>
    </reaction>
</comment>
<evidence type="ECO:0000313" key="11">
    <source>
        <dbReference type="Proteomes" id="UP001597452"/>
    </source>
</evidence>
<protein>
    <recommendedName>
        <fullName evidence="9">Glutamate-1-semialdehyde 2,1-aminomutase</fullName>
        <shortName evidence="9">GSA</shortName>
        <ecNumber evidence="9">5.4.3.8</ecNumber>
    </recommendedName>
    <alternativeName>
        <fullName evidence="9">Glutamate-1-semialdehyde aminotransferase</fullName>
        <shortName evidence="9">GSA-AT</shortName>
    </alternativeName>
</protein>
<keyword evidence="6 9" id="KW-0663">Pyridoxal phosphate</keyword>
<proteinExistence type="inferred from homology"/>
<dbReference type="NCBIfam" id="NF009055">
    <property type="entry name" value="PRK12389.1"/>
    <property type="match status" value="1"/>
</dbReference>
<dbReference type="InterPro" id="IPR015424">
    <property type="entry name" value="PyrdxlP-dep_Trfase"/>
</dbReference>
<keyword evidence="8 9" id="KW-0627">Porphyrin biosynthesis</keyword>
<evidence type="ECO:0000256" key="6">
    <source>
        <dbReference type="ARBA" id="ARBA00022898"/>
    </source>
</evidence>
<comment type="caution">
    <text evidence="10">The sequence shown here is derived from an EMBL/GenBank/DDBJ whole genome shotgun (WGS) entry which is preliminary data.</text>
</comment>
<evidence type="ECO:0000313" key="10">
    <source>
        <dbReference type="EMBL" id="MFD2639263.1"/>
    </source>
</evidence>
<dbReference type="PANTHER" id="PTHR43713">
    <property type="entry name" value="GLUTAMATE-1-SEMIALDEHYDE 2,1-AMINOMUTASE"/>
    <property type="match status" value="1"/>
</dbReference>
<dbReference type="InterPro" id="IPR015421">
    <property type="entry name" value="PyrdxlP-dep_Trfase_major"/>
</dbReference>
<comment type="similarity">
    <text evidence="4 9">Belongs to the class-III pyridoxal-phosphate-dependent aminotransferase family. HemL subfamily.</text>
</comment>
<dbReference type="EMBL" id="JBHUMZ010000022">
    <property type="protein sequence ID" value="MFD2639263.1"/>
    <property type="molecule type" value="Genomic_DNA"/>
</dbReference>
<dbReference type="GO" id="GO:0042286">
    <property type="term" value="F:glutamate-1-semialdehyde 2,1-aminomutase activity"/>
    <property type="evidence" value="ECO:0007669"/>
    <property type="project" value="UniProtKB-EC"/>
</dbReference>
<comment type="cofactor">
    <cofactor evidence="2 9">
        <name>pyridoxal 5'-phosphate</name>
        <dbReference type="ChEBI" id="CHEBI:597326"/>
    </cofactor>
</comment>
<dbReference type="EC" id="5.4.3.8" evidence="9"/>
<dbReference type="InterPro" id="IPR015422">
    <property type="entry name" value="PyrdxlP-dep_Trfase_small"/>
</dbReference>
<dbReference type="RefSeq" id="WP_377329107.1">
    <property type="nucleotide sequence ID" value="NZ_JBHUMZ010000022.1"/>
</dbReference>
<feature type="modified residue" description="N6-(pyridoxal phosphate)lysine" evidence="9">
    <location>
        <position position="268"/>
    </location>
</feature>
<evidence type="ECO:0000256" key="7">
    <source>
        <dbReference type="ARBA" id="ARBA00023235"/>
    </source>
</evidence>
<evidence type="ECO:0000256" key="1">
    <source>
        <dbReference type="ARBA" id="ARBA00001579"/>
    </source>
</evidence>
<dbReference type="NCBIfam" id="TIGR00713">
    <property type="entry name" value="hemL"/>
    <property type="match status" value="1"/>
</dbReference>
<comment type="subunit">
    <text evidence="9">Homodimer.</text>
</comment>
<dbReference type="InterPro" id="IPR004639">
    <property type="entry name" value="4pyrrol_synth_GluAld_NH2Trfase"/>
</dbReference>
<sequence length="429" mass="46333">MNRPTSEQLYNEAQEHIVGGVNSPSRAYKGVGGGTPVFMEKANGSHFWDVDGNQYIDYLGAYGPIITGHAHPHITEVIKGAAENGVLYGTPTKLENKFAKMLKDAIPSLEKVRFVNSGTEAVMTTIRVARAYTNRTKVVKFAGCYHGHSDLVLVAAGSGPSTLGTPDSAGVPKSIAQEVITIPFNDAEALEDALEKYGQDIAAVLVEPIVGNFGIVEPKPGFLEKVKELTHQNESLLIFDEVITAFRFHYGSAQELTGVTADMTAMGKIIGGGLPIGAYGGRVDIMEQVAPLGPAYQAGTMAGNPASMAAGIACLEVLQEEGVYNEMDRLGAKLEEGILERADKHGVQITINRLKGALTVYFTNEKITNYEQAENTDGEQFAKFFKLMLDQGINLAPSKFEAWFLTTAHTDQDIEETLEAVDHAFKQMS</sequence>
<evidence type="ECO:0000256" key="8">
    <source>
        <dbReference type="ARBA" id="ARBA00023244"/>
    </source>
</evidence>
<evidence type="ECO:0000256" key="2">
    <source>
        <dbReference type="ARBA" id="ARBA00001933"/>
    </source>
</evidence>
<organism evidence="10 11">
    <name type="scientific">Piscibacillus salipiscarius</name>
    <dbReference type="NCBI Taxonomy" id="299480"/>
    <lineage>
        <taxon>Bacteria</taxon>
        <taxon>Bacillati</taxon>
        <taxon>Bacillota</taxon>
        <taxon>Bacilli</taxon>
        <taxon>Bacillales</taxon>
        <taxon>Bacillaceae</taxon>
        <taxon>Piscibacillus</taxon>
    </lineage>
</organism>
<dbReference type="Gene3D" id="3.40.640.10">
    <property type="entry name" value="Type I PLP-dependent aspartate aminotransferase-like (Major domain)"/>
    <property type="match status" value="1"/>
</dbReference>
<keyword evidence="11" id="KW-1185">Reference proteome</keyword>
<dbReference type="CDD" id="cd00610">
    <property type="entry name" value="OAT_like"/>
    <property type="match status" value="1"/>
</dbReference>
<evidence type="ECO:0000256" key="5">
    <source>
        <dbReference type="ARBA" id="ARBA00022490"/>
    </source>
</evidence>
<keyword evidence="7 9" id="KW-0413">Isomerase</keyword>
<dbReference type="InterPro" id="IPR005814">
    <property type="entry name" value="Aminotrans_3"/>
</dbReference>
<name>A0ABW5QB88_9BACI</name>
<comment type="subcellular location">
    <subcellularLocation>
        <location evidence="9">Cytoplasm</location>
    </subcellularLocation>
</comment>
<dbReference type="PANTHER" id="PTHR43713:SF1">
    <property type="entry name" value="GLUTAMATE-1-SEMIALDEHYDE 2,1-AMINOMUTASE 2"/>
    <property type="match status" value="1"/>
</dbReference>